<sequence>MFPNSTTLYFEGNWNNKPGDKRMNKATATITGPQSAPIFSSILHSSSLFTSHSLLLLPLCCNCLCVKITQVWTMWGFFNK</sequence>
<organism evidence="1">
    <name type="scientific">Glycine max</name>
    <name type="common">Soybean</name>
    <name type="synonym">Glycine hispida</name>
    <dbReference type="NCBI Taxonomy" id="3847"/>
    <lineage>
        <taxon>Eukaryota</taxon>
        <taxon>Viridiplantae</taxon>
        <taxon>Streptophyta</taxon>
        <taxon>Embryophyta</taxon>
        <taxon>Tracheophyta</taxon>
        <taxon>Spermatophyta</taxon>
        <taxon>Magnoliopsida</taxon>
        <taxon>eudicotyledons</taxon>
        <taxon>Gunneridae</taxon>
        <taxon>Pentapetalae</taxon>
        <taxon>rosids</taxon>
        <taxon>fabids</taxon>
        <taxon>Fabales</taxon>
        <taxon>Fabaceae</taxon>
        <taxon>Papilionoideae</taxon>
        <taxon>50 kb inversion clade</taxon>
        <taxon>NPAAA clade</taxon>
        <taxon>indigoferoid/millettioid clade</taxon>
        <taxon>Phaseoleae</taxon>
        <taxon>Glycine</taxon>
        <taxon>Glycine subgen. Soja</taxon>
    </lineage>
</organism>
<proteinExistence type="evidence at transcript level"/>
<dbReference type="EMBL" id="BT091731">
    <property type="protein sequence ID" value="ACU15949.1"/>
    <property type="molecule type" value="mRNA"/>
</dbReference>
<protein>
    <submittedName>
        <fullName evidence="1">Uncharacterized protein</fullName>
    </submittedName>
</protein>
<dbReference type="AlphaFoldDB" id="C6T2S2"/>
<evidence type="ECO:0000313" key="1">
    <source>
        <dbReference type="EMBL" id="ACU15949.1"/>
    </source>
</evidence>
<accession>C6T2S2</accession>
<reference evidence="1" key="1">
    <citation type="submission" date="2009-08" db="EMBL/GenBank/DDBJ databases">
        <authorList>
            <person name="Cheung F."/>
            <person name="Xiao Y."/>
            <person name="Chan A."/>
            <person name="Moskal W."/>
            <person name="Town C.D."/>
        </authorList>
    </citation>
    <scope>NUCLEOTIDE SEQUENCE</scope>
</reference>
<name>C6T2S2_SOYBN</name>